<evidence type="ECO:0000313" key="5">
    <source>
        <dbReference type="EMBL" id="GAG24899.1"/>
    </source>
</evidence>
<feature type="domain" description="Anticodon-binding" evidence="4">
    <location>
        <begin position="87"/>
        <end position="176"/>
    </location>
</feature>
<dbReference type="SUPFAM" id="SSF55681">
    <property type="entry name" value="Class II aaRS and biotin synthetases"/>
    <property type="match status" value="1"/>
</dbReference>
<dbReference type="Gene3D" id="3.30.930.10">
    <property type="entry name" value="Bira Bifunctional Protein, Domain 2"/>
    <property type="match status" value="1"/>
</dbReference>
<dbReference type="AlphaFoldDB" id="X0W277"/>
<comment type="caution">
    <text evidence="5">The sequence shown here is derived from an EMBL/GenBank/DDBJ whole genome shotgun (WGS) entry which is preliminary data.</text>
</comment>
<organism evidence="5">
    <name type="scientific">marine sediment metagenome</name>
    <dbReference type="NCBI Taxonomy" id="412755"/>
    <lineage>
        <taxon>unclassified sequences</taxon>
        <taxon>metagenomes</taxon>
        <taxon>ecological metagenomes</taxon>
    </lineage>
</organism>
<dbReference type="GO" id="GO:0005524">
    <property type="term" value="F:ATP binding"/>
    <property type="evidence" value="ECO:0007669"/>
    <property type="project" value="InterPro"/>
</dbReference>
<accession>X0W277</accession>
<feature type="domain" description="Aminoacyl-tRNA synthetase class II (G/ P/ S/T)" evidence="3">
    <location>
        <begin position="5"/>
        <end position="74"/>
    </location>
</feature>
<dbReference type="GO" id="GO:0004829">
    <property type="term" value="F:threonine-tRNA ligase activity"/>
    <property type="evidence" value="ECO:0007669"/>
    <property type="project" value="InterPro"/>
</dbReference>
<evidence type="ECO:0000256" key="2">
    <source>
        <dbReference type="ARBA" id="ARBA00022917"/>
    </source>
</evidence>
<dbReference type="Gene3D" id="3.40.50.800">
    <property type="entry name" value="Anticodon-binding domain"/>
    <property type="match status" value="1"/>
</dbReference>
<dbReference type="PANTHER" id="PTHR11451:SF44">
    <property type="entry name" value="THREONINE--TRNA LIGASE, CHLOROPLASTIC_MITOCHONDRIAL 2"/>
    <property type="match status" value="1"/>
</dbReference>
<dbReference type="InterPro" id="IPR002314">
    <property type="entry name" value="aa-tRNA-synt_IIb"/>
</dbReference>
<dbReference type="InterPro" id="IPR045864">
    <property type="entry name" value="aa-tRNA-synth_II/BPL/LPL"/>
</dbReference>
<dbReference type="GO" id="GO:0006435">
    <property type="term" value="P:threonyl-tRNA aminoacylation"/>
    <property type="evidence" value="ECO:0007669"/>
    <property type="project" value="InterPro"/>
</dbReference>
<sequence length="176" mass="19908">NEGDGAFYGPKLDFHIKDAIGRTWQCGTIQLDFAMPERFDLSYIGEDGERHCPVMLHRVVLGSLERFIGILLEHTAGALPVWLAPIQVQILPITQGHEKFAQKVLAQIKEAGGRAEILHASETLGKRIRTSQMQKIPFAVIIGDEEIKKEQLTVRKYGEQKDQKIKIKELLKLLKK</sequence>
<evidence type="ECO:0008006" key="6">
    <source>
        <dbReference type="Google" id="ProtNLM"/>
    </source>
</evidence>
<dbReference type="PRINTS" id="PR01047">
    <property type="entry name" value="TRNASYNTHTHR"/>
</dbReference>
<proteinExistence type="inferred from homology"/>
<dbReference type="SUPFAM" id="SSF52954">
    <property type="entry name" value="Class II aaRS ABD-related"/>
    <property type="match status" value="1"/>
</dbReference>
<dbReference type="Pfam" id="PF03129">
    <property type="entry name" value="HGTP_anticodon"/>
    <property type="match status" value="1"/>
</dbReference>
<dbReference type="InterPro" id="IPR047246">
    <property type="entry name" value="ThrRS_anticodon"/>
</dbReference>
<gene>
    <name evidence="5" type="ORF">S01H1_49772</name>
</gene>
<evidence type="ECO:0000259" key="3">
    <source>
        <dbReference type="Pfam" id="PF00587"/>
    </source>
</evidence>
<evidence type="ECO:0000259" key="4">
    <source>
        <dbReference type="Pfam" id="PF03129"/>
    </source>
</evidence>
<dbReference type="CDD" id="cd00860">
    <property type="entry name" value="ThrRS_anticodon"/>
    <property type="match status" value="1"/>
</dbReference>
<dbReference type="FunFam" id="3.40.50.800:FF:000001">
    <property type="entry name" value="Threonine--tRNA ligase"/>
    <property type="match status" value="1"/>
</dbReference>
<evidence type="ECO:0000256" key="1">
    <source>
        <dbReference type="ARBA" id="ARBA00008226"/>
    </source>
</evidence>
<feature type="non-terminal residue" evidence="5">
    <location>
        <position position="1"/>
    </location>
</feature>
<name>X0W277_9ZZZZ</name>
<reference evidence="5" key="1">
    <citation type="journal article" date="2014" name="Front. Microbiol.">
        <title>High frequency of phylogenetically diverse reductive dehalogenase-homologous genes in deep subseafloor sedimentary metagenomes.</title>
        <authorList>
            <person name="Kawai M."/>
            <person name="Futagami T."/>
            <person name="Toyoda A."/>
            <person name="Takaki Y."/>
            <person name="Nishi S."/>
            <person name="Hori S."/>
            <person name="Arai W."/>
            <person name="Tsubouchi T."/>
            <person name="Morono Y."/>
            <person name="Uchiyama I."/>
            <person name="Ito T."/>
            <person name="Fujiyama A."/>
            <person name="Inagaki F."/>
            <person name="Takami H."/>
        </authorList>
    </citation>
    <scope>NUCLEOTIDE SEQUENCE</scope>
    <source>
        <strain evidence="5">Expedition CK06-06</strain>
    </source>
</reference>
<dbReference type="GO" id="GO:0005737">
    <property type="term" value="C:cytoplasm"/>
    <property type="evidence" value="ECO:0007669"/>
    <property type="project" value="InterPro"/>
</dbReference>
<dbReference type="InterPro" id="IPR036621">
    <property type="entry name" value="Anticodon-bd_dom_sf"/>
</dbReference>
<dbReference type="InterPro" id="IPR002320">
    <property type="entry name" value="Thr-tRNA-ligase_IIa"/>
</dbReference>
<dbReference type="Pfam" id="PF00587">
    <property type="entry name" value="tRNA-synt_2b"/>
    <property type="match status" value="1"/>
</dbReference>
<dbReference type="PANTHER" id="PTHR11451">
    <property type="entry name" value="THREONINE-TRNA LIGASE"/>
    <property type="match status" value="1"/>
</dbReference>
<dbReference type="InterPro" id="IPR004154">
    <property type="entry name" value="Anticodon-bd"/>
</dbReference>
<keyword evidence="2" id="KW-0648">Protein biosynthesis</keyword>
<comment type="similarity">
    <text evidence="1">Belongs to the class-II aminoacyl-tRNA synthetase family.</text>
</comment>
<dbReference type="EMBL" id="BARS01032034">
    <property type="protein sequence ID" value="GAG24899.1"/>
    <property type="molecule type" value="Genomic_DNA"/>
</dbReference>
<protein>
    <recommendedName>
        <fullName evidence="6">Threonine--tRNA ligase</fullName>
    </recommendedName>
</protein>